<name>A0A3N2CS09_9ACTN</name>
<dbReference type="RefSeq" id="WP_123389477.1">
    <property type="nucleotide sequence ID" value="NZ_RKHO01000001.1"/>
</dbReference>
<dbReference type="AlphaFoldDB" id="A0A3N2CS09"/>
<evidence type="ECO:0000313" key="5">
    <source>
        <dbReference type="EMBL" id="ROR90309.1"/>
    </source>
</evidence>
<keyword evidence="6" id="KW-1185">Reference proteome</keyword>
<dbReference type="PROSITE" id="PS00892">
    <property type="entry name" value="HIT_1"/>
    <property type="match status" value="1"/>
</dbReference>
<feature type="active site" description="Tele-AMP-histidine intermediate" evidence="1">
    <location>
        <position position="105"/>
    </location>
</feature>
<dbReference type="Gene3D" id="3.30.428.10">
    <property type="entry name" value="HIT-like"/>
    <property type="match status" value="1"/>
</dbReference>
<dbReference type="InterPro" id="IPR001310">
    <property type="entry name" value="Histidine_triad_HIT"/>
</dbReference>
<comment type="caution">
    <text evidence="5">The sequence shown here is derived from an EMBL/GenBank/DDBJ whole genome shotgun (WGS) entry which is preliminary data.</text>
</comment>
<evidence type="ECO:0000256" key="1">
    <source>
        <dbReference type="PIRSR" id="PIRSR601310-1"/>
    </source>
</evidence>
<dbReference type="PRINTS" id="PR00332">
    <property type="entry name" value="HISTRIAD"/>
</dbReference>
<gene>
    <name evidence="5" type="ORF">EDD33_1145</name>
</gene>
<dbReference type="InterPro" id="IPR011146">
    <property type="entry name" value="HIT-like"/>
</dbReference>
<dbReference type="InterPro" id="IPR036265">
    <property type="entry name" value="HIT-like_sf"/>
</dbReference>
<proteinExistence type="predicted"/>
<dbReference type="Pfam" id="PF01230">
    <property type="entry name" value="HIT"/>
    <property type="match status" value="1"/>
</dbReference>
<feature type="domain" description="HIT" evidence="4">
    <location>
        <begin position="11"/>
        <end position="119"/>
    </location>
</feature>
<protein>
    <submittedName>
        <fullName evidence="5">Histidine triad (HIT) family protein</fullName>
    </submittedName>
</protein>
<dbReference type="PANTHER" id="PTHR23089">
    <property type="entry name" value="HISTIDINE TRIAD HIT PROTEIN"/>
    <property type="match status" value="1"/>
</dbReference>
<dbReference type="GO" id="GO:0003824">
    <property type="term" value="F:catalytic activity"/>
    <property type="evidence" value="ECO:0007669"/>
    <property type="project" value="InterPro"/>
</dbReference>
<feature type="short sequence motif" description="Histidine triad motif" evidence="2 3">
    <location>
        <begin position="103"/>
        <end position="107"/>
    </location>
</feature>
<dbReference type="CDD" id="cd01276">
    <property type="entry name" value="PKCI_related"/>
    <property type="match status" value="1"/>
</dbReference>
<dbReference type="SUPFAM" id="SSF54197">
    <property type="entry name" value="HIT-like"/>
    <property type="match status" value="1"/>
</dbReference>
<evidence type="ECO:0000313" key="6">
    <source>
        <dbReference type="Proteomes" id="UP000281738"/>
    </source>
</evidence>
<dbReference type="InterPro" id="IPR019808">
    <property type="entry name" value="Histidine_triad_CS"/>
</dbReference>
<accession>A0A3N2CS09</accession>
<organism evidence="5 6">
    <name type="scientific">Nocardioides aurantiacus</name>
    <dbReference type="NCBI Taxonomy" id="86796"/>
    <lineage>
        <taxon>Bacteria</taxon>
        <taxon>Bacillati</taxon>
        <taxon>Actinomycetota</taxon>
        <taxon>Actinomycetes</taxon>
        <taxon>Propionibacteriales</taxon>
        <taxon>Nocardioidaceae</taxon>
        <taxon>Nocardioides</taxon>
    </lineage>
</organism>
<dbReference type="OrthoDB" id="9784774at2"/>
<dbReference type="PROSITE" id="PS51084">
    <property type="entry name" value="HIT_2"/>
    <property type="match status" value="1"/>
</dbReference>
<evidence type="ECO:0000256" key="3">
    <source>
        <dbReference type="PROSITE-ProRule" id="PRU00464"/>
    </source>
</evidence>
<sequence>MSASSPVEDCLFCRIVAGEVPAEVVHRGDTTLAFRDVNPQAPTHVLVVPQAHHADAAALAQDDPATLARLVDAAREVAAAEGLDDGYRLVFNTGAQAGQTVFHVHLHLLGGRDLGWPPG</sequence>
<dbReference type="Proteomes" id="UP000281738">
    <property type="component" value="Unassembled WGS sequence"/>
</dbReference>
<evidence type="ECO:0000256" key="2">
    <source>
        <dbReference type="PIRSR" id="PIRSR601310-3"/>
    </source>
</evidence>
<dbReference type="EMBL" id="RKHO01000001">
    <property type="protein sequence ID" value="ROR90309.1"/>
    <property type="molecule type" value="Genomic_DNA"/>
</dbReference>
<reference evidence="5 6" key="1">
    <citation type="submission" date="2018-11" db="EMBL/GenBank/DDBJ databases">
        <title>Sequencing the genomes of 1000 actinobacteria strains.</title>
        <authorList>
            <person name="Klenk H.-P."/>
        </authorList>
    </citation>
    <scope>NUCLEOTIDE SEQUENCE [LARGE SCALE GENOMIC DNA]</scope>
    <source>
        <strain evidence="5 6">DSM 12652</strain>
    </source>
</reference>
<evidence type="ECO:0000259" key="4">
    <source>
        <dbReference type="PROSITE" id="PS51084"/>
    </source>
</evidence>